<comment type="caution">
    <text evidence="2">The sequence shown here is derived from an EMBL/GenBank/DDBJ whole genome shotgun (WGS) entry which is preliminary data.</text>
</comment>
<dbReference type="PANTHER" id="PTHR30289:SF1">
    <property type="entry name" value="PEBP (PHOSPHATIDYLETHANOLAMINE-BINDING PROTEIN) FAMILY PROTEIN"/>
    <property type="match status" value="1"/>
</dbReference>
<dbReference type="Gene3D" id="3.90.280.10">
    <property type="entry name" value="PEBP-like"/>
    <property type="match status" value="1"/>
</dbReference>
<dbReference type="InterPro" id="IPR008914">
    <property type="entry name" value="PEBP"/>
</dbReference>
<dbReference type="AlphaFoldDB" id="A0A0W0UKP7"/>
<accession>A0A0W0UKP7</accession>
<feature type="signal peptide" evidence="1">
    <location>
        <begin position="1"/>
        <end position="19"/>
    </location>
</feature>
<dbReference type="CDD" id="cd00865">
    <property type="entry name" value="PEBP_bact_arch"/>
    <property type="match status" value="1"/>
</dbReference>
<feature type="chain" id="PRO_5006914169" evidence="1">
    <location>
        <begin position="20"/>
        <end position="170"/>
    </location>
</feature>
<dbReference type="PATRIC" id="fig|455.5.peg.2814"/>
<dbReference type="STRING" id="455.Ljam_2677"/>
<dbReference type="SUPFAM" id="SSF49777">
    <property type="entry name" value="PEBP-like"/>
    <property type="match status" value="1"/>
</dbReference>
<protein>
    <submittedName>
        <fullName evidence="2">Phosphatidylethanolamine-binding protein</fullName>
    </submittedName>
</protein>
<dbReference type="Proteomes" id="UP000054715">
    <property type="component" value="Unassembled WGS sequence"/>
</dbReference>
<dbReference type="InterPro" id="IPR005247">
    <property type="entry name" value="YbhB_YbcL/LppC-like"/>
</dbReference>
<dbReference type="PANTHER" id="PTHR30289">
    <property type="entry name" value="UNCHARACTERIZED PROTEIN YBCL-RELATED"/>
    <property type="match status" value="1"/>
</dbReference>
<evidence type="ECO:0000313" key="4">
    <source>
        <dbReference type="Proteomes" id="UP000054715"/>
    </source>
</evidence>
<name>A0A0W0UKP7_9GAMM</name>
<dbReference type="InterPro" id="IPR036610">
    <property type="entry name" value="PEBP-like_sf"/>
</dbReference>
<evidence type="ECO:0000313" key="5">
    <source>
        <dbReference type="Proteomes" id="UP000093336"/>
    </source>
</evidence>
<evidence type="ECO:0000256" key="1">
    <source>
        <dbReference type="SAM" id="SignalP"/>
    </source>
</evidence>
<dbReference type="EMBL" id="LNYG01000013">
    <property type="protein sequence ID" value="KTD08482.1"/>
    <property type="molecule type" value="Genomic_DNA"/>
</dbReference>
<dbReference type="EMBL" id="LYOZ01000052">
    <property type="protein sequence ID" value="OCH97052.1"/>
    <property type="molecule type" value="Genomic_DNA"/>
</dbReference>
<dbReference type="NCBIfam" id="TIGR00481">
    <property type="entry name" value="YbhB/YbcL family Raf kinase inhibitor-like protein"/>
    <property type="match status" value="1"/>
</dbReference>
<dbReference type="Proteomes" id="UP000093336">
    <property type="component" value="Unassembled WGS sequence"/>
</dbReference>
<keyword evidence="5" id="KW-1185">Reference proteome</keyword>
<reference evidence="2 4" key="1">
    <citation type="submission" date="2015-11" db="EMBL/GenBank/DDBJ databases">
        <title>Genomic analysis of 38 Legionella species identifies large and diverse effector repertoires.</title>
        <authorList>
            <person name="Burstein D."/>
            <person name="Amaro F."/>
            <person name="Zusman T."/>
            <person name="Lifshitz Z."/>
            <person name="Cohen O."/>
            <person name="Gilbert J.A."/>
            <person name="Pupko T."/>
            <person name="Shuman H.A."/>
            <person name="Segal G."/>
        </authorList>
    </citation>
    <scope>NUCLEOTIDE SEQUENCE [LARGE SCALE GENOMIC DNA]</scope>
    <source>
        <strain evidence="2 4">JA-26-G1-E2</strain>
    </source>
</reference>
<reference evidence="3 5" key="2">
    <citation type="submission" date="2016-05" db="EMBL/GenBank/DDBJ databases">
        <authorList>
            <person name="Prochazka B."/>
            <person name="Indra A."/>
            <person name="Hasenberger P."/>
            <person name="Blaschitz M."/>
            <person name="Wagner L."/>
            <person name="Wewalka G."/>
            <person name="Sorschag S."/>
            <person name="Schmid D."/>
            <person name="Ruppitsch W."/>
        </authorList>
    </citation>
    <scope>NUCLEOTIDE SEQUENCE [LARGE SCALE GENOMIC DNA]</scope>
    <source>
        <strain evidence="3 5">974010_12</strain>
    </source>
</reference>
<sequence length="170" mass="19121">MKKVTILLLCIFFSFLGFADTKKFNFGSPVFQANAFIPEKYTCEGANLSPAFYWENPPTTTKSFVVIIEDTEVENNPWVQWVLFNIPAHIRNLTEGEIPQGAINGKNSWGLIGYKSPCPPVGTSHRYLFKLYALDIVLPLTNSATKDEVVKAMEYHVVGMSEFAGNFSRE</sequence>
<evidence type="ECO:0000313" key="3">
    <source>
        <dbReference type="EMBL" id="OCH97052.1"/>
    </source>
</evidence>
<dbReference type="RefSeq" id="WP_065235553.1">
    <property type="nucleotide sequence ID" value="NZ_CAAAJF010000001.1"/>
</dbReference>
<dbReference type="Pfam" id="PF01161">
    <property type="entry name" value="PBP"/>
    <property type="match status" value="1"/>
</dbReference>
<proteinExistence type="predicted"/>
<evidence type="ECO:0000313" key="2">
    <source>
        <dbReference type="EMBL" id="KTD08482.1"/>
    </source>
</evidence>
<organism evidence="2 4">
    <name type="scientific">Legionella jamestowniensis</name>
    <dbReference type="NCBI Taxonomy" id="455"/>
    <lineage>
        <taxon>Bacteria</taxon>
        <taxon>Pseudomonadati</taxon>
        <taxon>Pseudomonadota</taxon>
        <taxon>Gammaproteobacteria</taxon>
        <taxon>Legionellales</taxon>
        <taxon>Legionellaceae</taxon>
        <taxon>Legionella</taxon>
    </lineage>
</organism>
<dbReference type="OrthoDB" id="9797506at2"/>
<keyword evidence="1" id="KW-0732">Signal</keyword>
<gene>
    <name evidence="3" type="ORF">A8135_05315</name>
    <name evidence="2" type="ORF">Ljam_2677</name>
</gene>